<dbReference type="RefSeq" id="XP_004340062.1">
    <property type="nucleotide sequence ID" value="XM_004340014.1"/>
</dbReference>
<dbReference type="VEuPathDB" id="AmoebaDB:ACA1_083930"/>
<feature type="compositionally biased region" description="Polar residues" evidence="1">
    <location>
        <begin position="160"/>
        <end position="170"/>
    </location>
</feature>
<organism evidence="3 4">
    <name type="scientific">Acanthamoeba castellanii (strain ATCC 30010 / Neff)</name>
    <dbReference type="NCBI Taxonomy" id="1257118"/>
    <lineage>
        <taxon>Eukaryota</taxon>
        <taxon>Amoebozoa</taxon>
        <taxon>Discosea</taxon>
        <taxon>Longamoebia</taxon>
        <taxon>Centramoebida</taxon>
        <taxon>Acanthamoebidae</taxon>
        <taxon>Acanthamoeba</taxon>
    </lineage>
</organism>
<protein>
    <submittedName>
        <fullName evidence="3">Uncharacterized protein</fullName>
    </submittedName>
</protein>
<keyword evidence="2" id="KW-0812">Transmembrane</keyword>
<proteinExistence type="predicted"/>
<dbReference type="KEGG" id="acan:ACA1_083930"/>
<evidence type="ECO:0000256" key="1">
    <source>
        <dbReference type="SAM" id="MobiDB-lite"/>
    </source>
</evidence>
<name>L8GZV4_ACACF</name>
<dbReference type="EMBL" id="KB007962">
    <property type="protein sequence ID" value="ELR18043.1"/>
    <property type="molecule type" value="Genomic_DNA"/>
</dbReference>
<reference evidence="3 4" key="1">
    <citation type="journal article" date="2013" name="Genome Biol.">
        <title>Genome of Acanthamoeba castellanii highlights extensive lateral gene transfer and early evolution of tyrosine kinase signaling.</title>
        <authorList>
            <person name="Clarke M."/>
            <person name="Lohan A.J."/>
            <person name="Liu B."/>
            <person name="Lagkouvardos I."/>
            <person name="Roy S."/>
            <person name="Zafar N."/>
            <person name="Bertelli C."/>
            <person name="Schilde C."/>
            <person name="Kianianmomeni A."/>
            <person name="Burglin T.R."/>
            <person name="Frech C."/>
            <person name="Turcotte B."/>
            <person name="Kopec K.O."/>
            <person name="Synnott J.M."/>
            <person name="Choo C."/>
            <person name="Paponov I."/>
            <person name="Finkler A."/>
            <person name="Soon Heng Tan C."/>
            <person name="Hutchins A.P."/>
            <person name="Weinmeier T."/>
            <person name="Rattei T."/>
            <person name="Chu J.S."/>
            <person name="Gimenez G."/>
            <person name="Irimia M."/>
            <person name="Rigden D.J."/>
            <person name="Fitzpatrick D.A."/>
            <person name="Lorenzo-Morales J."/>
            <person name="Bateman A."/>
            <person name="Chiu C.H."/>
            <person name="Tang P."/>
            <person name="Hegemann P."/>
            <person name="Fromm H."/>
            <person name="Raoult D."/>
            <person name="Greub G."/>
            <person name="Miranda-Saavedra D."/>
            <person name="Chen N."/>
            <person name="Nash P."/>
            <person name="Ginger M.L."/>
            <person name="Horn M."/>
            <person name="Schaap P."/>
            <person name="Caler L."/>
            <person name="Loftus B."/>
        </authorList>
    </citation>
    <scope>NUCLEOTIDE SEQUENCE [LARGE SCALE GENOMIC DNA]</scope>
    <source>
        <strain evidence="3 4">Neff</strain>
    </source>
</reference>
<keyword evidence="2" id="KW-1133">Transmembrane helix</keyword>
<evidence type="ECO:0000256" key="2">
    <source>
        <dbReference type="SAM" id="Phobius"/>
    </source>
</evidence>
<feature type="compositionally biased region" description="Polar residues" evidence="1">
    <location>
        <begin position="117"/>
        <end position="137"/>
    </location>
</feature>
<evidence type="ECO:0000313" key="4">
    <source>
        <dbReference type="Proteomes" id="UP000011083"/>
    </source>
</evidence>
<dbReference type="GeneID" id="14918792"/>
<dbReference type="Proteomes" id="UP000011083">
    <property type="component" value="Unassembled WGS sequence"/>
</dbReference>
<sequence length="464" mass="47566">MIQTWLSTNIDANTESSAVANVLTFNFTASEDAAAAADSSTVTGLLLAISQTLSSICQGGNATNQVTSAIKVCPSPSPTPSTSVSATPSRVTPSATPSISVSPTPTISVSPTPSRTASPTISVSPTSSQSATPSISVSTTPSRTATPTTSRTASMVSPLAANSTFGNTEPTIDLSTSSSASTVAIRSSLEAIQVGNTTFSGITWAVSSAINSTIRTERMYEAQLDAYTNATQVFSFNANNASTASFSGRDFVIAAGSVKWSVNFSSATNASAIQGVTLRYRLSDIGPGSPPPSSYRAKRSQQLTVIERAENTPRANMTSYYLAVPASDAPTASAEVVVMVVEMFDVALVDDTAFTPIAHAVDVVSDSHYELELVFPAFNRSLYYDPSLGLGVLLGSSGGRGDDFGGGGEDLGLIVGVAVGVGVAGVLVVSVIVAGVVVAVRQKKRRQPLSSVVNFQGGEVDSGL</sequence>
<gene>
    <name evidence="3" type="ORF">ACA1_083930</name>
</gene>
<feature type="region of interest" description="Disordered" evidence="1">
    <location>
        <begin position="74"/>
        <end position="170"/>
    </location>
</feature>
<dbReference type="AlphaFoldDB" id="L8GZV4"/>
<keyword evidence="2" id="KW-0472">Membrane</keyword>
<feature type="transmembrane region" description="Helical" evidence="2">
    <location>
        <begin position="413"/>
        <end position="440"/>
    </location>
</feature>
<feature type="compositionally biased region" description="Low complexity" evidence="1">
    <location>
        <begin position="80"/>
        <end position="116"/>
    </location>
</feature>
<feature type="compositionally biased region" description="Low complexity" evidence="1">
    <location>
        <begin position="138"/>
        <end position="154"/>
    </location>
</feature>
<evidence type="ECO:0000313" key="3">
    <source>
        <dbReference type="EMBL" id="ELR18043.1"/>
    </source>
</evidence>
<keyword evidence="4" id="KW-1185">Reference proteome</keyword>
<accession>L8GZV4</accession>